<dbReference type="PANTHER" id="PTHR38111">
    <property type="entry name" value="ZN(2)-C6 FUNGAL-TYPE DOMAIN-CONTAINING PROTEIN-RELATED"/>
    <property type="match status" value="1"/>
</dbReference>
<evidence type="ECO:0000313" key="1">
    <source>
        <dbReference type="EMBL" id="PMD17262.1"/>
    </source>
</evidence>
<sequence length="495" mass="55652">MDQRRPIDPSPKVRGLGECAKAEIACKGYQRDTIFVNRTPGNVSTVLNRGNIQLPVSRSFDEDLEALKSQVQKPAGPRTQFRRQALELLTKLYLPQPSPANIGEWSLYSWLPSVCELQGESQALDHALLAFCVAQVAVTNTGSASVDEALEGYNDALQKLRGEIEDFGAGRNDEILATISVLSTSEIFVCPLDHAWRAHSQGISEILRIRSGMQSPTPICASFCTRIRVLLLMEALSNRRTRSMMIFNCRQLSQLMSSNSQHDSFHDLLDIACEVPILLEATDKLTASPNLIPNQWNPNLFSASLDVLEKLNNCHEKHRAITGRPLYWTVPSGVNNPADEPYNSKLFPFALQFDSLQTASHVVLWWAIILQVLCSMINLHQHVLSDSTLSPAFDQSNFEDLMGPELPLNSRYPTMSSVKEEADKLARCICQSIEYCHKIENGTIGPHMTTYAQWVLKSYFRRFNQERELAWCSNIKNMRGPGFRHGIELMGFQDQ</sequence>
<keyword evidence="2" id="KW-1185">Reference proteome</keyword>
<dbReference type="PANTHER" id="PTHR38111:SF2">
    <property type="entry name" value="FINGER DOMAIN PROTEIN, PUTATIVE (AFU_ORTHOLOGUE AFUA_1G01560)-RELATED"/>
    <property type="match status" value="1"/>
</dbReference>
<protein>
    <submittedName>
        <fullName evidence="1">Uncharacterized protein</fullName>
    </submittedName>
</protein>
<name>A0A2J6PTA7_9HELO</name>
<accession>A0A2J6PTA7</accession>
<dbReference type="EMBL" id="KZ613500">
    <property type="protein sequence ID" value="PMD17262.1"/>
    <property type="molecule type" value="Genomic_DNA"/>
</dbReference>
<dbReference type="OrthoDB" id="4491390at2759"/>
<dbReference type="Proteomes" id="UP000235672">
    <property type="component" value="Unassembled WGS sequence"/>
</dbReference>
<evidence type="ECO:0000313" key="2">
    <source>
        <dbReference type="Proteomes" id="UP000235672"/>
    </source>
</evidence>
<organism evidence="1 2">
    <name type="scientific">Hyaloscypha hepaticicola</name>
    <dbReference type="NCBI Taxonomy" id="2082293"/>
    <lineage>
        <taxon>Eukaryota</taxon>
        <taxon>Fungi</taxon>
        <taxon>Dikarya</taxon>
        <taxon>Ascomycota</taxon>
        <taxon>Pezizomycotina</taxon>
        <taxon>Leotiomycetes</taxon>
        <taxon>Helotiales</taxon>
        <taxon>Hyaloscyphaceae</taxon>
        <taxon>Hyaloscypha</taxon>
    </lineage>
</organism>
<dbReference type="STRING" id="1745343.A0A2J6PTA7"/>
<dbReference type="AlphaFoldDB" id="A0A2J6PTA7"/>
<reference evidence="1 2" key="1">
    <citation type="submission" date="2016-05" db="EMBL/GenBank/DDBJ databases">
        <title>A degradative enzymes factory behind the ericoid mycorrhizal symbiosis.</title>
        <authorList>
            <consortium name="DOE Joint Genome Institute"/>
            <person name="Martino E."/>
            <person name="Morin E."/>
            <person name="Grelet G."/>
            <person name="Kuo A."/>
            <person name="Kohler A."/>
            <person name="Daghino S."/>
            <person name="Barry K."/>
            <person name="Choi C."/>
            <person name="Cichocki N."/>
            <person name="Clum A."/>
            <person name="Copeland A."/>
            <person name="Hainaut M."/>
            <person name="Haridas S."/>
            <person name="Labutti K."/>
            <person name="Lindquist E."/>
            <person name="Lipzen A."/>
            <person name="Khouja H.-R."/>
            <person name="Murat C."/>
            <person name="Ohm R."/>
            <person name="Olson A."/>
            <person name="Spatafora J."/>
            <person name="Veneault-Fourrey C."/>
            <person name="Henrissat B."/>
            <person name="Grigoriev I."/>
            <person name="Martin F."/>
            <person name="Perotto S."/>
        </authorList>
    </citation>
    <scope>NUCLEOTIDE SEQUENCE [LARGE SCALE GENOMIC DNA]</scope>
    <source>
        <strain evidence="1 2">UAMH 7357</strain>
    </source>
</reference>
<gene>
    <name evidence="1" type="ORF">NA56DRAFT_707775</name>
</gene>
<dbReference type="InterPro" id="IPR053178">
    <property type="entry name" value="Osmoadaptation_assoc"/>
</dbReference>
<proteinExistence type="predicted"/>